<evidence type="ECO:0000313" key="1">
    <source>
        <dbReference type="EMBL" id="SNR24052.1"/>
    </source>
</evidence>
<gene>
    <name evidence="2" type="ORF">EYF88_01800</name>
    <name evidence="1" type="ORF">SAMN06265378_101264</name>
</gene>
<dbReference type="OrthoDB" id="8455769at2"/>
<dbReference type="RefSeq" id="WP_089386370.1">
    <property type="nucleotide sequence ID" value="NZ_FZNM01000001.1"/>
</dbReference>
<protein>
    <submittedName>
        <fullName evidence="1">Uncharacterized protein</fullName>
    </submittedName>
</protein>
<evidence type="ECO:0000313" key="2">
    <source>
        <dbReference type="EMBL" id="TBN52962.1"/>
    </source>
</evidence>
<dbReference type="EMBL" id="SIRL01000001">
    <property type="protein sequence ID" value="TBN52962.1"/>
    <property type="molecule type" value="Genomic_DNA"/>
</dbReference>
<dbReference type="EMBL" id="FZNM01000001">
    <property type="protein sequence ID" value="SNR24052.1"/>
    <property type="molecule type" value="Genomic_DNA"/>
</dbReference>
<accession>A0A238UPL0</accession>
<sequence>MTEFPKTTRFKAATKLACTIAGVKTDRFNEAIHAGFYPCAPETTPGRARSFDVNDIIALRLYQRFLDGGMSAKMAGSKACSVRDFLRQYPEADQVYIVKTAFDDGDAEKGQYREGYLLPDFDVKEQHLRGFSNLDPDVVSVEVFNFHYLRGRIVHAIEEAASVIGED</sequence>
<evidence type="ECO:0000313" key="3">
    <source>
        <dbReference type="Proteomes" id="UP000198409"/>
    </source>
</evidence>
<reference evidence="1" key="2">
    <citation type="submission" date="2017-06" db="EMBL/GenBank/DDBJ databases">
        <authorList>
            <person name="Kim H.J."/>
            <person name="Triplett B.A."/>
        </authorList>
    </citation>
    <scope>NUCLEOTIDE SEQUENCE [LARGE SCALE GENOMIC DNA]</scope>
    <source>
        <strain evidence="1">DSM 26170</strain>
    </source>
</reference>
<dbReference type="Proteomes" id="UP000198409">
    <property type="component" value="Unassembled WGS sequence"/>
</dbReference>
<proteinExistence type="predicted"/>
<evidence type="ECO:0000313" key="4">
    <source>
        <dbReference type="Proteomes" id="UP000292859"/>
    </source>
</evidence>
<name>A0A238UPL0_9RHOB</name>
<reference evidence="2 4" key="3">
    <citation type="submission" date="2019-02" db="EMBL/GenBank/DDBJ databases">
        <authorList>
            <person name="Zhang G."/>
        </authorList>
    </citation>
    <scope>NUCLEOTIDE SEQUENCE [LARGE SCALE GENOMIC DNA]</scope>
    <source>
        <strain evidence="2 4">CMB17</strain>
    </source>
</reference>
<organism evidence="1 3">
    <name type="scientific">Paracoccus sediminis</name>
    <dbReference type="NCBI Taxonomy" id="1214787"/>
    <lineage>
        <taxon>Bacteria</taxon>
        <taxon>Pseudomonadati</taxon>
        <taxon>Pseudomonadota</taxon>
        <taxon>Alphaproteobacteria</taxon>
        <taxon>Rhodobacterales</taxon>
        <taxon>Paracoccaceae</taxon>
        <taxon>Paracoccus</taxon>
    </lineage>
</organism>
<dbReference type="AlphaFoldDB" id="A0A238UPL0"/>
<reference evidence="3" key="1">
    <citation type="submission" date="2017-06" db="EMBL/GenBank/DDBJ databases">
        <authorList>
            <person name="Varghese N."/>
            <person name="Submissions S."/>
        </authorList>
    </citation>
    <scope>NUCLEOTIDE SEQUENCE [LARGE SCALE GENOMIC DNA]</scope>
    <source>
        <strain evidence="3">DSM 26170</strain>
    </source>
</reference>
<dbReference type="Proteomes" id="UP000292859">
    <property type="component" value="Unassembled WGS sequence"/>
</dbReference>
<keyword evidence="4" id="KW-1185">Reference proteome</keyword>